<evidence type="ECO:0000313" key="5">
    <source>
        <dbReference type="Proteomes" id="UP001238179"/>
    </source>
</evidence>
<gene>
    <name evidence="4" type="ORF">METEAL_27660</name>
</gene>
<dbReference type="Gene3D" id="2.60.40.10">
    <property type="entry name" value="Immunoglobulins"/>
    <property type="match status" value="1"/>
</dbReference>
<dbReference type="InterPro" id="IPR050708">
    <property type="entry name" value="T6SS_VgrG/RHS"/>
</dbReference>
<dbReference type="AlphaFoldDB" id="A0AA48GT82"/>
<evidence type="ECO:0000256" key="2">
    <source>
        <dbReference type="SAM" id="SignalP"/>
    </source>
</evidence>
<feature type="compositionally biased region" description="Basic and acidic residues" evidence="1">
    <location>
        <begin position="1076"/>
        <end position="1090"/>
    </location>
</feature>
<dbReference type="PANTHER" id="PTHR32305">
    <property type="match status" value="1"/>
</dbReference>
<dbReference type="SUPFAM" id="SSF49299">
    <property type="entry name" value="PKD domain"/>
    <property type="match status" value="1"/>
</dbReference>
<feature type="domain" description="PKD" evidence="3">
    <location>
        <begin position="40"/>
        <end position="86"/>
    </location>
</feature>
<evidence type="ECO:0000313" key="4">
    <source>
        <dbReference type="EMBL" id="BDU73592.1"/>
    </source>
</evidence>
<keyword evidence="5" id="KW-1185">Reference proteome</keyword>
<feature type="chain" id="PRO_5041330731" description="PKD domain-containing protein" evidence="2">
    <location>
        <begin position="24"/>
        <end position="1090"/>
    </location>
</feature>
<dbReference type="InterPro" id="IPR035986">
    <property type="entry name" value="PKD_dom_sf"/>
</dbReference>
<feature type="signal peptide" evidence="2">
    <location>
        <begin position="1"/>
        <end position="23"/>
    </location>
</feature>
<accession>A0AA48GT82</accession>
<dbReference type="Gene3D" id="2.180.10.10">
    <property type="entry name" value="RHS repeat-associated core"/>
    <property type="match status" value="1"/>
</dbReference>
<feature type="compositionally biased region" description="Low complexity" evidence="1">
    <location>
        <begin position="1062"/>
        <end position="1072"/>
    </location>
</feature>
<sequence>MMASSIRLLALSLLLVLPLAGQNVVITGPGTTVSSSGNAVAFTGSDSGTGAANPVWTFGDGASASGWNVTHAYAAPGVYSVTLSASVPSEGKCLRWGTDADGNRVCLSYQTLWTAESANRSQTVLALPAITSLSCSPVSIYLGQATTLSWATTGASALELYGPGASVRSVTGTSSRQESPGGTSTYTLVAYNGAGAQSQASVSVAVLPAPALTGFTASPAAITSGDSTTLSWTAQGQTGLSLSGIGTVTGNSLVVSPPATTPYTLTASNPAGSDSRSLTVTVHPQPRILGFAAESNPVGQGQVAYFTPVFSGGTGVISGLGAVSSGQRIGVTVNAETRYVLTVSNPLNRQVTAELIVGVVAPPTIGSFTANPAAITAGDSTTLSWATQGQTALDLTPVGDVSGTSSRTVAPASTTHYTLTASNLAGPVSASLDVTVHPQPVISAFTAGRGLITQGQATTLVPVFAGGTGTLSGVGPVTSGQSVSVSPGSRTVYTLTVTNPLGRTASSALTVDVAGPPVISSFVPSKAITTAGKAVTLTLEFTGVKATIDGLPGSWSASPASTTVVVSQTTSFTLRVENAAGDAVTRTVQVEAVPGPAIASFVATGSVITQGDPLTLTGVFTGGTGIVTPQPGAVSSGQSVNVSPAATTTYTLTVTNAASDTTTATVTIAVEALPVIQGFTSDVARIEPGGSTYLTAQFTGGTAEIAPGLGAVLPGQPRLVQPAADTTYTLTVRNAAGREVTQSLLLRVGMKLKWVRSVVYLGDKEIAEVDQAGTHVTQVDSLGSPRFVTNGNGVLESMQKFTPFGELLAGDPSRLAKGFTGHEQTDPSGLIYMQARFYLPMYGRFASPDPARDQHFEETQSWNIYSYVQNNPVMMTDPTGESAWDVIKGAAYAIADNASLGAVGGMAEKYFGFNPSGQNRDFYMGAAVGSLASGEMGATTAAGGAAGGLATSPTGAGAVVGAAIAVYGGAVAVKSAGAVVTNLAMAAKADSPYSGVQDPKAVGEGRDFTRRQKAEAKAQNASRNGGQLKSDGDGKPLTPSQQSKKGVAPNPREAHVDHAKSKANGGSNSSSNMRVISREENLRKGRRNEP</sequence>
<protein>
    <recommendedName>
        <fullName evidence="3">PKD domain-containing protein</fullName>
    </recommendedName>
</protein>
<dbReference type="InterPro" id="IPR013783">
    <property type="entry name" value="Ig-like_fold"/>
</dbReference>
<dbReference type="CDD" id="cd00146">
    <property type="entry name" value="PKD"/>
    <property type="match status" value="1"/>
</dbReference>
<dbReference type="InterPro" id="IPR000601">
    <property type="entry name" value="PKD_dom"/>
</dbReference>
<dbReference type="Proteomes" id="UP001238179">
    <property type="component" value="Chromosome"/>
</dbReference>
<dbReference type="CDD" id="cd00085">
    <property type="entry name" value="HNHc"/>
    <property type="match status" value="1"/>
</dbReference>
<evidence type="ECO:0000259" key="3">
    <source>
        <dbReference type="PROSITE" id="PS50093"/>
    </source>
</evidence>
<keyword evidence="2" id="KW-0732">Signal</keyword>
<dbReference type="PROSITE" id="PS50093">
    <property type="entry name" value="PKD"/>
    <property type="match status" value="1"/>
</dbReference>
<dbReference type="KEGG" id="msil:METEAL_27660"/>
<proteinExistence type="predicted"/>
<feature type="region of interest" description="Disordered" evidence="1">
    <location>
        <begin position="1010"/>
        <end position="1090"/>
    </location>
</feature>
<name>A0AA48GT82_9BACT</name>
<dbReference type="RefSeq" id="WP_316412263.1">
    <property type="nucleotide sequence ID" value="NZ_AP027080.1"/>
</dbReference>
<dbReference type="NCBIfam" id="TIGR03696">
    <property type="entry name" value="Rhs_assc_core"/>
    <property type="match status" value="1"/>
</dbReference>
<dbReference type="InterPro" id="IPR022385">
    <property type="entry name" value="Rhs_assc_core"/>
</dbReference>
<reference evidence="5" key="1">
    <citation type="journal article" date="2023" name="Int. J. Syst. Evol. Microbiol.">
        <title>Mesoterricola silvestris gen. nov., sp. nov., Mesoterricola sediminis sp. nov., Geothrix oryzae sp. nov., Geothrix edaphica sp. nov., Geothrix rubra sp. nov., and Geothrix limicola sp. nov., six novel members of Acidobacteriota isolated from soils.</title>
        <authorList>
            <person name="Itoh H."/>
            <person name="Sugisawa Y."/>
            <person name="Mise K."/>
            <person name="Xu Z."/>
            <person name="Kuniyasu M."/>
            <person name="Ushijima N."/>
            <person name="Kawano K."/>
            <person name="Kobayashi E."/>
            <person name="Shiratori Y."/>
            <person name="Masuda Y."/>
            <person name="Senoo K."/>
        </authorList>
    </citation>
    <scope>NUCLEOTIDE SEQUENCE [LARGE SCALE GENOMIC DNA]</scope>
    <source>
        <strain evidence="5">W79</strain>
    </source>
</reference>
<dbReference type="InterPro" id="IPR003615">
    <property type="entry name" value="HNH_nuc"/>
</dbReference>
<evidence type="ECO:0000256" key="1">
    <source>
        <dbReference type="SAM" id="MobiDB-lite"/>
    </source>
</evidence>
<dbReference type="Pfam" id="PF18911">
    <property type="entry name" value="PKD_4"/>
    <property type="match status" value="1"/>
</dbReference>
<organism evidence="4 5">
    <name type="scientific">Mesoterricola silvestris</name>
    <dbReference type="NCBI Taxonomy" id="2927979"/>
    <lineage>
        <taxon>Bacteria</taxon>
        <taxon>Pseudomonadati</taxon>
        <taxon>Acidobacteriota</taxon>
        <taxon>Holophagae</taxon>
        <taxon>Holophagales</taxon>
        <taxon>Holophagaceae</taxon>
        <taxon>Mesoterricola</taxon>
    </lineage>
</organism>
<dbReference type="EMBL" id="AP027080">
    <property type="protein sequence ID" value="BDU73592.1"/>
    <property type="molecule type" value="Genomic_DNA"/>
</dbReference>
<dbReference type="PANTHER" id="PTHR32305:SF15">
    <property type="entry name" value="PROTEIN RHSA-RELATED"/>
    <property type="match status" value="1"/>
</dbReference>